<name>A0ABU2DQP9_9MICC</name>
<evidence type="ECO:0000313" key="3">
    <source>
        <dbReference type="Proteomes" id="UP001251870"/>
    </source>
</evidence>
<accession>A0ABU2DQP9</accession>
<sequence length="159" mass="17494">MHMQVDTSGASHASDISITWAKVAAFASAMDASLDKWLGNTYRVGLTEFRALSFVSQTSEKELRVNHLAQKVGLNQTSATRLVTRLETKGYAQRDVCEDDGRGVYAVITEAGEDLLREAKGPYAARVRELLENSSTHFPHLDAGHLSYALHEIESLLTT</sequence>
<gene>
    <name evidence="2" type="ORF">RIL96_04550</name>
</gene>
<proteinExistence type="predicted"/>
<protein>
    <submittedName>
        <fullName evidence="2">MarR family transcriptional regulator</fullName>
    </submittedName>
</protein>
<organism evidence="2 3">
    <name type="scientific">Nesterenkonia aerolata</name>
    <dbReference type="NCBI Taxonomy" id="3074079"/>
    <lineage>
        <taxon>Bacteria</taxon>
        <taxon>Bacillati</taxon>
        <taxon>Actinomycetota</taxon>
        <taxon>Actinomycetes</taxon>
        <taxon>Micrococcales</taxon>
        <taxon>Micrococcaceae</taxon>
        <taxon>Nesterenkonia</taxon>
    </lineage>
</organism>
<dbReference type="InterPro" id="IPR036390">
    <property type="entry name" value="WH_DNA-bd_sf"/>
</dbReference>
<dbReference type="RefSeq" id="WP_310547821.1">
    <property type="nucleotide sequence ID" value="NZ_JAVKGR010000003.1"/>
</dbReference>
<dbReference type="Pfam" id="PF12802">
    <property type="entry name" value="MarR_2"/>
    <property type="match status" value="1"/>
</dbReference>
<evidence type="ECO:0000259" key="1">
    <source>
        <dbReference type="PROSITE" id="PS50995"/>
    </source>
</evidence>
<keyword evidence="3" id="KW-1185">Reference proteome</keyword>
<feature type="domain" description="HTH marR-type" evidence="1">
    <location>
        <begin position="1"/>
        <end position="155"/>
    </location>
</feature>
<dbReference type="Proteomes" id="UP001251870">
    <property type="component" value="Unassembled WGS sequence"/>
</dbReference>
<dbReference type="SMART" id="SM00347">
    <property type="entry name" value="HTH_MARR"/>
    <property type="match status" value="1"/>
</dbReference>
<dbReference type="InterPro" id="IPR000835">
    <property type="entry name" value="HTH_MarR-typ"/>
</dbReference>
<dbReference type="SUPFAM" id="SSF46785">
    <property type="entry name" value="Winged helix' DNA-binding domain"/>
    <property type="match status" value="1"/>
</dbReference>
<dbReference type="PANTHER" id="PTHR33164:SF99">
    <property type="entry name" value="MARR FAMILY REGULATORY PROTEIN"/>
    <property type="match status" value="1"/>
</dbReference>
<dbReference type="Gene3D" id="1.10.10.10">
    <property type="entry name" value="Winged helix-like DNA-binding domain superfamily/Winged helix DNA-binding domain"/>
    <property type="match status" value="1"/>
</dbReference>
<dbReference type="PRINTS" id="PR00598">
    <property type="entry name" value="HTHMARR"/>
</dbReference>
<comment type="caution">
    <text evidence="2">The sequence shown here is derived from an EMBL/GenBank/DDBJ whole genome shotgun (WGS) entry which is preliminary data.</text>
</comment>
<dbReference type="PANTHER" id="PTHR33164">
    <property type="entry name" value="TRANSCRIPTIONAL REGULATOR, MARR FAMILY"/>
    <property type="match status" value="1"/>
</dbReference>
<dbReference type="PROSITE" id="PS50995">
    <property type="entry name" value="HTH_MARR_2"/>
    <property type="match status" value="1"/>
</dbReference>
<dbReference type="EMBL" id="JAVKGR010000003">
    <property type="protein sequence ID" value="MDR8018832.1"/>
    <property type="molecule type" value="Genomic_DNA"/>
</dbReference>
<dbReference type="InterPro" id="IPR039422">
    <property type="entry name" value="MarR/SlyA-like"/>
</dbReference>
<dbReference type="InterPro" id="IPR036388">
    <property type="entry name" value="WH-like_DNA-bd_sf"/>
</dbReference>
<reference evidence="2 3" key="1">
    <citation type="submission" date="2023-09" db="EMBL/GenBank/DDBJ databases">
        <title>Description of three actinobacteria isolated from air of manufacturing shop in a pharmaceutical factory.</title>
        <authorList>
            <person name="Zhang D.-F."/>
        </authorList>
    </citation>
    <scope>NUCLEOTIDE SEQUENCE [LARGE SCALE GENOMIC DNA]</scope>
    <source>
        <strain evidence="2 3">LY-0111</strain>
    </source>
</reference>
<evidence type="ECO:0000313" key="2">
    <source>
        <dbReference type="EMBL" id="MDR8018832.1"/>
    </source>
</evidence>